<dbReference type="GO" id="GO:0042597">
    <property type="term" value="C:periplasmic space"/>
    <property type="evidence" value="ECO:0007669"/>
    <property type="project" value="UniProtKB-SubCell"/>
</dbReference>
<dbReference type="Pfam" id="PF13379">
    <property type="entry name" value="NMT1_2"/>
    <property type="match status" value="1"/>
</dbReference>
<dbReference type="Proteomes" id="UP000665020">
    <property type="component" value="Chromosome"/>
</dbReference>
<evidence type="ECO:0000256" key="2">
    <source>
        <dbReference type="ARBA" id="ARBA00010742"/>
    </source>
</evidence>
<evidence type="ECO:0000256" key="1">
    <source>
        <dbReference type="ARBA" id="ARBA00004418"/>
    </source>
</evidence>
<comment type="similarity">
    <text evidence="2">Belongs to the bacterial solute-binding protein SsuA/TauA family.</text>
</comment>
<reference evidence="5" key="1">
    <citation type="submission" date="2019-12" db="EMBL/GenBank/DDBJ databases">
        <authorList>
            <person name="zhang j."/>
            <person name="sun C.M."/>
        </authorList>
    </citation>
    <scope>NUCLEOTIDE SEQUENCE</scope>
    <source>
        <strain evidence="5">NS-1</strain>
    </source>
</reference>
<evidence type="ECO:0000313" key="5">
    <source>
        <dbReference type="EMBL" id="QTL99977.1"/>
    </source>
</evidence>
<accession>A0A8A7KMA7</accession>
<comment type="subcellular location">
    <subcellularLocation>
        <location evidence="1">Periplasm</location>
    </subcellularLocation>
</comment>
<dbReference type="SUPFAM" id="SSF53850">
    <property type="entry name" value="Periplasmic binding protein-like II"/>
    <property type="match status" value="1"/>
</dbReference>
<organism evidence="5 6">
    <name type="scientific">Iocasia fonsfrigidae</name>
    <dbReference type="NCBI Taxonomy" id="2682810"/>
    <lineage>
        <taxon>Bacteria</taxon>
        <taxon>Bacillati</taxon>
        <taxon>Bacillota</taxon>
        <taxon>Clostridia</taxon>
        <taxon>Halanaerobiales</taxon>
        <taxon>Halanaerobiaceae</taxon>
        <taxon>Iocasia</taxon>
    </lineage>
</organism>
<evidence type="ECO:0000256" key="3">
    <source>
        <dbReference type="ARBA" id="ARBA00022729"/>
    </source>
</evidence>
<dbReference type="AlphaFoldDB" id="A0A8A7KMA7"/>
<dbReference type="EMBL" id="CP046640">
    <property type="protein sequence ID" value="QTL99977.1"/>
    <property type="molecule type" value="Genomic_DNA"/>
</dbReference>
<dbReference type="Gene3D" id="3.40.190.10">
    <property type="entry name" value="Periplasmic binding protein-like II"/>
    <property type="match status" value="2"/>
</dbReference>
<dbReference type="PANTHER" id="PTHR30024">
    <property type="entry name" value="ALIPHATIC SULFONATES-BINDING PROTEIN-RELATED"/>
    <property type="match status" value="1"/>
</dbReference>
<feature type="signal peptide" evidence="4">
    <location>
        <begin position="1"/>
        <end position="23"/>
    </location>
</feature>
<name>A0A8A7KMA7_9FIRM</name>
<evidence type="ECO:0000313" key="6">
    <source>
        <dbReference type="Proteomes" id="UP000665020"/>
    </source>
</evidence>
<dbReference type="KEGG" id="ifn:GM661_10035"/>
<keyword evidence="6" id="KW-1185">Reference proteome</keyword>
<protein>
    <submittedName>
        <fullName evidence="5">ABC transporter substrate-binding protein</fullName>
    </submittedName>
</protein>
<proteinExistence type="inferred from homology"/>
<sequence length="333" mass="37129">MKKISVFFLVLLLLSVFHCQVLSAENDLKPVRLIEVVHSIFYAPQYIAMEKGFFQDEGLDIELFTAWGGDKAAASLMAGSGDIALIGPEPSIYVFEQGAKDFIVNFAQLTSTAGSFLVAREPMPDFKWEDVINKKIIGNRPGGAPQMVLEYSLKERGIIPGEDVEIITNLDFTANAGAFLSGRGDFVQLFEPAASTLEAAGQGYAVASFGKAGGNVPYTVYMAKVSFLKDNPEIIQRFTNAIYRAQLWVLKHNPEEIAELIGSYFEETSLDILIRVIQRYQEQGSWSNNPLIEKEIFEHYEEIIIMAGELAEKVDYKMVVNTEFARKAIEIIK</sequence>
<keyword evidence="3 4" id="KW-0732">Signal</keyword>
<evidence type="ECO:0000256" key="4">
    <source>
        <dbReference type="SAM" id="SignalP"/>
    </source>
</evidence>
<feature type="chain" id="PRO_5032974829" evidence="4">
    <location>
        <begin position="24"/>
        <end position="333"/>
    </location>
</feature>
<gene>
    <name evidence="5" type="ORF">GM661_10035</name>
</gene>
<dbReference type="PANTHER" id="PTHR30024:SF47">
    <property type="entry name" value="TAURINE-BINDING PERIPLASMIC PROTEIN"/>
    <property type="match status" value="1"/>
</dbReference>